<dbReference type="PANTHER" id="PTHR43682">
    <property type="entry name" value="LACTATE UTILIZATION PROTEIN C"/>
    <property type="match status" value="1"/>
</dbReference>
<evidence type="ECO:0000313" key="3">
    <source>
        <dbReference type="EMBL" id="ELY75768.1"/>
    </source>
</evidence>
<evidence type="ECO:0000313" key="4">
    <source>
        <dbReference type="Proteomes" id="UP000010843"/>
    </source>
</evidence>
<organism evidence="2 4">
    <name type="scientific">Natrinema pellirubrum (strain DSM 15624 / CIP 106293 / JCM 10476 / NCIMB 786 / 157)</name>
    <dbReference type="NCBI Taxonomy" id="797303"/>
    <lineage>
        <taxon>Archaea</taxon>
        <taxon>Methanobacteriati</taxon>
        <taxon>Methanobacteriota</taxon>
        <taxon>Stenosarchaea group</taxon>
        <taxon>Halobacteria</taxon>
        <taxon>Halobacteriales</taxon>
        <taxon>Natrialbaceae</taxon>
        <taxon>Natrinema</taxon>
    </lineage>
</organism>
<keyword evidence="5" id="KW-1185">Reference proteome</keyword>
<dbReference type="HOGENOM" id="CLU_090664_1_3_2"/>
<reference evidence="3 5" key="3">
    <citation type="journal article" date="2014" name="PLoS Genet.">
        <title>Phylogenetically driven sequencing of extremely halophilic archaea reveals strategies for static and dynamic osmo-response.</title>
        <authorList>
            <person name="Becker E.A."/>
            <person name="Seitzer P.M."/>
            <person name="Tritt A."/>
            <person name="Larsen D."/>
            <person name="Krusor M."/>
            <person name="Yao A.I."/>
            <person name="Wu D."/>
            <person name="Madern D."/>
            <person name="Eisen J.A."/>
            <person name="Darling A.E."/>
            <person name="Facciotti M.T."/>
        </authorList>
    </citation>
    <scope>NUCLEOTIDE SEQUENCE [LARGE SCALE GENOMIC DNA]</scope>
    <source>
        <strain evidence="3 5">DSM 15624</strain>
    </source>
</reference>
<evidence type="ECO:0000313" key="5">
    <source>
        <dbReference type="Proteomes" id="UP000011593"/>
    </source>
</evidence>
<feature type="domain" description="LUD" evidence="1">
    <location>
        <begin position="68"/>
        <end position="169"/>
    </location>
</feature>
<reference evidence="2" key="2">
    <citation type="submission" date="2012-02" db="EMBL/GenBank/DDBJ databases">
        <title>Complete sequence of chromosome of Natrinema pellirubrum DSM 15624.</title>
        <authorList>
            <consortium name="US DOE Joint Genome Institute"/>
            <person name="Lucas S."/>
            <person name="Han J."/>
            <person name="Lapidus A."/>
            <person name="Cheng J.-F."/>
            <person name="Goodwin L."/>
            <person name="Pitluck S."/>
            <person name="Peters L."/>
            <person name="Teshima H."/>
            <person name="Detter J.C."/>
            <person name="Han C."/>
            <person name="Tapia R."/>
            <person name="Land M."/>
            <person name="Hauser L."/>
            <person name="Kyrpides N."/>
            <person name="Ivanova N."/>
            <person name="Pagani I."/>
            <person name="Sproer C."/>
            <person name="Anderson I."/>
            <person name="Woyke T."/>
        </authorList>
    </citation>
    <scope>NUCLEOTIDE SEQUENCE</scope>
    <source>
        <strain evidence="2">DSM 15624</strain>
    </source>
</reference>
<dbReference type="PATRIC" id="fig|797303.5.peg.1792"/>
<gene>
    <name evidence="2" type="ordered locus">Natpe_2968</name>
    <name evidence="3" type="ORF">C488_08962</name>
</gene>
<dbReference type="Pfam" id="PF02589">
    <property type="entry name" value="LUD_dom"/>
    <property type="match status" value="1"/>
</dbReference>
<dbReference type="InterPro" id="IPR024185">
    <property type="entry name" value="FTHF_cligase-like_sf"/>
</dbReference>
<dbReference type="EMBL" id="AOIE01000062">
    <property type="protein sequence ID" value="ELY75768.1"/>
    <property type="molecule type" value="Genomic_DNA"/>
</dbReference>
<name>L0JMK6_NATP1</name>
<dbReference type="Gene3D" id="3.40.50.10420">
    <property type="entry name" value="NagB/RpiA/CoA transferase-like"/>
    <property type="match status" value="1"/>
</dbReference>
<sequence length="172" mass="17926">MWETMTVDTVGRFERALEGLEVGLERVSAADASERIERIVEEPAVGASLPFEGVSLPEGVTTEPTAGELEAARTGVTPVGFAVAEYGTVAVESTADGAEPISLYPDRHVAVVAESDVVPDLSAGFERLAEGFDAGRDSVVFATGRSATADMGDLVHGVHGPGDVDVIVLEDR</sequence>
<dbReference type="STRING" id="797303.Natpe_2968"/>
<dbReference type="Proteomes" id="UP000011593">
    <property type="component" value="Unassembled WGS sequence"/>
</dbReference>
<dbReference type="SUPFAM" id="SSF100950">
    <property type="entry name" value="NagB/RpiA/CoA transferase-like"/>
    <property type="match status" value="1"/>
</dbReference>
<dbReference type="Proteomes" id="UP000010843">
    <property type="component" value="Chromosome"/>
</dbReference>
<evidence type="ECO:0000313" key="2">
    <source>
        <dbReference type="EMBL" id="AGB32765.1"/>
    </source>
</evidence>
<dbReference type="KEGG" id="npe:Natpe_2968"/>
<accession>L0JMK6</accession>
<dbReference type="AlphaFoldDB" id="L0JMK6"/>
<dbReference type="eggNOG" id="arCOG04519">
    <property type="taxonomic scope" value="Archaea"/>
</dbReference>
<proteinExistence type="predicted"/>
<protein>
    <recommendedName>
        <fullName evidence="1">LUD domain-containing protein</fullName>
    </recommendedName>
</protein>
<dbReference type="InterPro" id="IPR003741">
    <property type="entry name" value="LUD_dom"/>
</dbReference>
<dbReference type="InterPro" id="IPR037171">
    <property type="entry name" value="NagB/RpiA_transferase-like"/>
</dbReference>
<evidence type="ECO:0000259" key="1">
    <source>
        <dbReference type="Pfam" id="PF02589"/>
    </source>
</evidence>
<dbReference type="EMBL" id="CP003372">
    <property type="protein sequence ID" value="AGB32765.1"/>
    <property type="molecule type" value="Genomic_DNA"/>
</dbReference>
<dbReference type="PANTHER" id="PTHR43682:SF1">
    <property type="entry name" value="LACTATE UTILIZATION PROTEIN C"/>
    <property type="match status" value="1"/>
</dbReference>
<reference evidence="4" key="1">
    <citation type="submission" date="2012-02" db="EMBL/GenBank/DDBJ databases">
        <title>Complete sequence of chromosome of Natrinema pellirubrum DSM 15624.</title>
        <authorList>
            <person name="Lucas S."/>
            <person name="Han J."/>
            <person name="Lapidus A."/>
            <person name="Cheng J.-F."/>
            <person name="Goodwin L."/>
            <person name="Pitluck S."/>
            <person name="Peters L."/>
            <person name="Teshima H."/>
            <person name="Detter J.C."/>
            <person name="Han C."/>
            <person name="Tapia R."/>
            <person name="Land M."/>
            <person name="Hauser L."/>
            <person name="Kyrpides N."/>
            <person name="Ivanova N."/>
            <person name="Pagani I."/>
            <person name="Sproer C."/>
            <person name="Anderson I."/>
            <person name="Woyke T."/>
        </authorList>
    </citation>
    <scope>NUCLEOTIDE SEQUENCE [LARGE SCALE GENOMIC DNA]</scope>
    <source>
        <strain evidence="4">DSM 15624 / JCM 10476 / NCIMB 786</strain>
    </source>
</reference>